<protein>
    <submittedName>
        <fullName evidence="1">Uncharacterized protein</fullName>
    </submittedName>
</protein>
<keyword evidence="2" id="KW-1185">Reference proteome</keyword>
<gene>
    <name evidence="1" type="ORF">L1987_13845</name>
</gene>
<organism evidence="1 2">
    <name type="scientific">Smallanthus sonchifolius</name>
    <dbReference type="NCBI Taxonomy" id="185202"/>
    <lineage>
        <taxon>Eukaryota</taxon>
        <taxon>Viridiplantae</taxon>
        <taxon>Streptophyta</taxon>
        <taxon>Embryophyta</taxon>
        <taxon>Tracheophyta</taxon>
        <taxon>Spermatophyta</taxon>
        <taxon>Magnoliopsida</taxon>
        <taxon>eudicotyledons</taxon>
        <taxon>Gunneridae</taxon>
        <taxon>Pentapetalae</taxon>
        <taxon>asterids</taxon>
        <taxon>campanulids</taxon>
        <taxon>Asterales</taxon>
        <taxon>Asteraceae</taxon>
        <taxon>Asteroideae</taxon>
        <taxon>Heliantheae alliance</taxon>
        <taxon>Millerieae</taxon>
        <taxon>Smallanthus</taxon>
    </lineage>
</organism>
<evidence type="ECO:0000313" key="1">
    <source>
        <dbReference type="EMBL" id="KAI3819990.1"/>
    </source>
</evidence>
<dbReference type="EMBL" id="CM042021">
    <property type="protein sequence ID" value="KAI3819990.1"/>
    <property type="molecule type" value="Genomic_DNA"/>
</dbReference>
<accession>A0ACB9JI71</accession>
<sequence>MEADRRVGDLVRELIYHFQNNPSSQHSNTNPNPNSEDVKYAIRILSSRMMPLILADEAAIANSIKSRLAKQDKLSDALTFTDLYSRFASKTGPGSVKNKRSVLYLLKVISEDRISNPTFQIDLTFSEQPPSIASETSELRSYSSQRLKNGKNGGIITILKSTNNIQNTAFRDFAMLLNEESDVSEEDLVTDVLSVCQGIDGKYVKFDDSVDGYVLLDSIKVSKANKLMICKLCELGWLFRKVNRYVSDNTCENVGTVVKAFCVALEDEVLEYHKLLTVLKSQSMSPIPLVSEYVSSKGYLSLRRLAVWFVEPMVKMRRMAVLVDSCGNLKGGAMAGAIHLHAQHGDPLFHGFMKRLLLRVCSPLFEMVRRWVMEGDLQDLYSEFFVSEQSVKPECLWREGYQIRYLMLPCFISKSLANRILRTGKSINFLKVCCEDHSLADLATDLATDTTSTNPAKRGLGHGETNALESLVTDAEKRIDKHLMYAIFNRYKFKDHCLAIKRFILLGQGDFVQYLMEIMGPVLSEPAKTISLIQLSGLLEKAILSSSAQYDDRDILDRLKVKMMPHGVKDKGWDVFCLHYDIRVPLNTVFTESVMSNYLRIFSFLWKIRRVEHAVLGAWKTMKPNLSSSHFFTKLPKAVRLQILLTSRKCQLLWYEMNNFVTSLQAYVMFEVLEVTWSKFCNEMEAAKDLDDLIAAHDKYLGKVVEKSLVGENSETLYKTILMLFDVILRFTSVADRLYEFRTRDTTSKTKKTSKSKGMETDPWLNEGRKAVTQRAGEFLSILGQDLDAVSKEYASILKGFISQLPTQQRVDLKFLMFRLDFTEFYSLTT</sequence>
<dbReference type="Proteomes" id="UP001056120">
    <property type="component" value="Linkage Group LG04"/>
</dbReference>
<name>A0ACB9JI71_9ASTR</name>
<reference evidence="2" key="1">
    <citation type="journal article" date="2022" name="Mol. Ecol. Resour.">
        <title>The genomes of chicory, endive, great burdock and yacon provide insights into Asteraceae palaeo-polyploidization history and plant inulin production.</title>
        <authorList>
            <person name="Fan W."/>
            <person name="Wang S."/>
            <person name="Wang H."/>
            <person name="Wang A."/>
            <person name="Jiang F."/>
            <person name="Liu H."/>
            <person name="Zhao H."/>
            <person name="Xu D."/>
            <person name="Zhang Y."/>
        </authorList>
    </citation>
    <scope>NUCLEOTIDE SEQUENCE [LARGE SCALE GENOMIC DNA]</scope>
    <source>
        <strain evidence="2">cv. Yunnan</strain>
    </source>
</reference>
<evidence type="ECO:0000313" key="2">
    <source>
        <dbReference type="Proteomes" id="UP001056120"/>
    </source>
</evidence>
<reference evidence="1 2" key="2">
    <citation type="journal article" date="2022" name="Mol. Ecol. Resour.">
        <title>The genomes of chicory, endive, great burdock and yacon provide insights into Asteraceae paleo-polyploidization history and plant inulin production.</title>
        <authorList>
            <person name="Fan W."/>
            <person name="Wang S."/>
            <person name="Wang H."/>
            <person name="Wang A."/>
            <person name="Jiang F."/>
            <person name="Liu H."/>
            <person name="Zhao H."/>
            <person name="Xu D."/>
            <person name="Zhang Y."/>
        </authorList>
    </citation>
    <scope>NUCLEOTIDE SEQUENCE [LARGE SCALE GENOMIC DNA]</scope>
    <source>
        <strain evidence="2">cv. Yunnan</strain>
        <tissue evidence="1">Leaves</tissue>
    </source>
</reference>
<proteinExistence type="predicted"/>
<comment type="caution">
    <text evidence="1">The sequence shown here is derived from an EMBL/GenBank/DDBJ whole genome shotgun (WGS) entry which is preliminary data.</text>
</comment>